<sequence>LIIQGEQPARGTGNRAMTSTGKIAKVVDIPDSKVVSHVISQYFWIMQKFKNLIVMIRIRKYGITFDET</sequence>
<organism evidence="1 2">
    <name type="scientific">Racocetra persica</name>
    <dbReference type="NCBI Taxonomy" id="160502"/>
    <lineage>
        <taxon>Eukaryota</taxon>
        <taxon>Fungi</taxon>
        <taxon>Fungi incertae sedis</taxon>
        <taxon>Mucoromycota</taxon>
        <taxon>Glomeromycotina</taxon>
        <taxon>Glomeromycetes</taxon>
        <taxon>Diversisporales</taxon>
        <taxon>Gigasporaceae</taxon>
        <taxon>Racocetra</taxon>
    </lineage>
</organism>
<keyword evidence="2" id="KW-1185">Reference proteome</keyword>
<dbReference type="EMBL" id="CAJVQC010016804">
    <property type="protein sequence ID" value="CAG8679912.1"/>
    <property type="molecule type" value="Genomic_DNA"/>
</dbReference>
<feature type="non-terminal residue" evidence="1">
    <location>
        <position position="1"/>
    </location>
</feature>
<evidence type="ECO:0000313" key="2">
    <source>
        <dbReference type="Proteomes" id="UP000789920"/>
    </source>
</evidence>
<reference evidence="1" key="1">
    <citation type="submission" date="2021-06" db="EMBL/GenBank/DDBJ databases">
        <authorList>
            <person name="Kallberg Y."/>
            <person name="Tangrot J."/>
            <person name="Rosling A."/>
        </authorList>
    </citation>
    <scope>NUCLEOTIDE SEQUENCE</scope>
    <source>
        <strain evidence="1">MA461A</strain>
    </source>
</reference>
<gene>
    <name evidence="1" type="ORF">RPERSI_LOCUS9063</name>
</gene>
<evidence type="ECO:0000313" key="1">
    <source>
        <dbReference type="EMBL" id="CAG8679912.1"/>
    </source>
</evidence>
<name>A0ACA9NZW7_9GLOM</name>
<comment type="caution">
    <text evidence="1">The sequence shown here is derived from an EMBL/GenBank/DDBJ whole genome shotgun (WGS) entry which is preliminary data.</text>
</comment>
<proteinExistence type="predicted"/>
<accession>A0ACA9NZW7</accession>
<dbReference type="Proteomes" id="UP000789920">
    <property type="component" value="Unassembled WGS sequence"/>
</dbReference>
<protein>
    <submittedName>
        <fullName evidence="1">14069_t:CDS:1</fullName>
    </submittedName>
</protein>